<name>A0AAV3R214_LITER</name>
<organism evidence="1 2">
    <name type="scientific">Lithospermum erythrorhizon</name>
    <name type="common">Purple gromwell</name>
    <name type="synonym">Lithospermum officinale var. erythrorhizon</name>
    <dbReference type="NCBI Taxonomy" id="34254"/>
    <lineage>
        <taxon>Eukaryota</taxon>
        <taxon>Viridiplantae</taxon>
        <taxon>Streptophyta</taxon>
        <taxon>Embryophyta</taxon>
        <taxon>Tracheophyta</taxon>
        <taxon>Spermatophyta</taxon>
        <taxon>Magnoliopsida</taxon>
        <taxon>eudicotyledons</taxon>
        <taxon>Gunneridae</taxon>
        <taxon>Pentapetalae</taxon>
        <taxon>asterids</taxon>
        <taxon>lamiids</taxon>
        <taxon>Boraginales</taxon>
        <taxon>Boraginaceae</taxon>
        <taxon>Boraginoideae</taxon>
        <taxon>Lithospermeae</taxon>
        <taxon>Lithospermum</taxon>
    </lineage>
</organism>
<evidence type="ECO:0000313" key="2">
    <source>
        <dbReference type="Proteomes" id="UP001454036"/>
    </source>
</evidence>
<dbReference type="PANTHER" id="PTHR33116:SF86">
    <property type="entry name" value="REVERSE TRANSCRIPTASE DOMAIN-CONTAINING PROTEIN"/>
    <property type="match status" value="1"/>
</dbReference>
<dbReference type="AlphaFoldDB" id="A0AAV3R214"/>
<proteinExistence type="predicted"/>
<dbReference type="EMBL" id="BAABME010006826">
    <property type="protein sequence ID" value="GAA0169381.1"/>
    <property type="molecule type" value="Genomic_DNA"/>
</dbReference>
<comment type="caution">
    <text evidence="1">The sequence shown here is derived from an EMBL/GenBank/DDBJ whole genome shotgun (WGS) entry which is preliminary data.</text>
</comment>
<gene>
    <name evidence="1" type="ORF">LIER_23884</name>
</gene>
<protein>
    <recommendedName>
        <fullName evidence="3">Reverse transcriptase</fullName>
    </recommendedName>
</protein>
<accession>A0AAV3R214</accession>
<evidence type="ECO:0008006" key="3">
    <source>
        <dbReference type="Google" id="ProtNLM"/>
    </source>
</evidence>
<dbReference type="PANTHER" id="PTHR33116">
    <property type="entry name" value="REVERSE TRANSCRIPTASE ZINC-BINDING DOMAIN-CONTAINING PROTEIN-RELATED-RELATED"/>
    <property type="match status" value="1"/>
</dbReference>
<dbReference type="Proteomes" id="UP001454036">
    <property type="component" value="Unassembled WGS sequence"/>
</dbReference>
<sequence>MCLVSTITYSVLVNGTAKGYIKPTRGIRQGDHLSPYLFLICAKGLTCMLRAVEERKALTSRTLEGVHQRIVQVMGMREVKDQGKYLGLPSQIGRTKQELFGYINKRVDERVKGWKGKLLSQAGKEVLIKSVTSGIIDDLNRSMARFWWAGSEKERRFWWHGF</sequence>
<keyword evidence="2" id="KW-1185">Reference proteome</keyword>
<reference evidence="1 2" key="1">
    <citation type="submission" date="2024-01" db="EMBL/GenBank/DDBJ databases">
        <title>The complete chloroplast genome sequence of Lithospermum erythrorhizon: insights into the phylogenetic relationship among Boraginaceae species and the maternal lineages of purple gromwells.</title>
        <authorList>
            <person name="Okada T."/>
            <person name="Watanabe K."/>
        </authorList>
    </citation>
    <scope>NUCLEOTIDE SEQUENCE [LARGE SCALE GENOMIC DNA]</scope>
</reference>
<evidence type="ECO:0000313" key="1">
    <source>
        <dbReference type="EMBL" id="GAA0169381.1"/>
    </source>
</evidence>